<sequence length="277" mass="31494">MKLTTYQRIEPLTGKELTCKRCPPGYRLVSHCTATEQTQCALCPDGLYTECWNYVRNCLLCDVCSSNQVIRHPCTHSHNTVCECDKGYYWHEFFCKRHSVCAQGYAVKTKGTPVRDTECEVCPRGQYASGRAGQAVCVPHTDCKSSGQRLLLRGTSWHDNICATCSDVRAQGWVPFFRNFVHDFFTQRKMSENKLQRFVTKFLRVEGRRVRERSSQLTVDQLVQRLQEWMSHVGAHQVQELPSLLHSAGMTGLANQLEGKMTKIMDEARACSTAAVN</sequence>
<dbReference type="InterPro" id="IPR048522">
    <property type="entry name" value="Death_3_fish"/>
</dbReference>
<dbReference type="PROSITE" id="PS00652">
    <property type="entry name" value="TNFR_NGFR_1"/>
    <property type="match status" value="1"/>
</dbReference>
<dbReference type="Pfam" id="PF00020">
    <property type="entry name" value="TNFR_c6"/>
    <property type="match status" value="2"/>
</dbReference>
<dbReference type="GO" id="GO:0005576">
    <property type="term" value="C:extracellular region"/>
    <property type="evidence" value="ECO:0007669"/>
    <property type="project" value="UniProtKB-SubCell"/>
</dbReference>
<dbReference type="PROSITE" id="PS50050">
    <property type="entry name" value="TNFR_NGFR_2"/>
    <property type="match status" value="1"/>
</dbReference>
<dbReference type="GO" id="GO:0006915">
    <property type="term" value="P:apoptotic process"/>
    <property type="evidence" value="ECO:0007669"/>
    <property type="project" value="UniProtKB-KW"/>
</dbReference>
<reference evidence="11" key="1">
    <citation type="submission" date="2025-08" db="UniProtKB">
        <authorList>
            <consortium name="RefSeq"/>
        </authorList>
    </citation>
    <scope>IDENTIFICATION</scope>
</reference>
<keyword evidence="11" id="KW-0675">Receptor</keyword>
<dbReference type="InterPro" id="IPR052459">
    <property type="entry name" value="TNFRSF_decoy_receptor"/>
</dbReference>
<keyword evidence="5" id="KW-0677">Repeat</keyword>
<dbReference type="GeneID" id="115825412"/>
<evidence type="ECO:0000256" key="1">
    <source>
        <dbReference type="ARBA" id="ARBA00004613"/>
    </source>
</evidence>
<dbReference type="OrthoDB" id="9990004at2759"/>
<evidence type="ECO:0000256" key="2">
    <source>
        <dbReference type="ARBA" id="ARBA00022525"/>
    </source>
</evidence>
<feature type="repeat" description="TNFR-Cys" evidence="8">
    <location>
        <begin position="42"/>
        <end position="82"/>
    </location>
</feature>
<accession>A0A6J2WLE5</accession>
<dbReference type="CTD" id="4982"/>
<evidence type="ECO:0000313" key="10">
    <source>
        <dbReference type="Proteomes" id="UP000504632"/>
    </source>
</evidence>
<feature type="domain" description="TNFR-Cys" evidence="9">
    <location>
        <begin position="42"/>
        <end position="82"/>
    </location>
</feature>
<evidence type="ECO:0000313" key="11">
    <source>
        <dbReference type="RefSeq" id="XP_030645103.1"/>
    </source>
</evidence>
<protein>
    <submittedName>
        <fullName evidence="11">Tumor necrosis factor receptor superfamily member 6B</fullName>
    </submittedName>
</protein>
<dbReference type="SUPFAM" id="SSF57586">
    <property type="entry name" value="TNF receptor-like"/>
    <property type="match status" value="2"/>
</dbReference>
<evidence type="ECO:0000256" key="6">
    <source>
        <dbReference type="ARBA" id="ARBA00023157"/>
    </source>
</evidence>
<dbReference type="AlphaFoldDB" id="A0A6J2WLE5"/>
<feature type="disulfide bond" evidence="8">
    <location>
        <begin position="64"/>
        <end position="82"/>
    </location>
</feature>
<name>A0A6J2WLE5_CHACN</name>
<gene>
    <name evidence="11" type="primary">tnfrsf11b</name>
</gene>
<evidence type="ECO:0000256" key="5">
    <source>
        <dbReference type="ARBA" id="ARBA00022737"/>
    </source>
</evidence>
<feature type="disulfide bond" evidence="8">
    <location>
        <begin position="61"/>
        <end position="74"/>
    </location>
</feature>
<dbReference type="PANTHER" id="PTHR23097:SF116">
    <property type="entry name" value="TUMOR NECROSIS FACTOR RECEPTOR SUPERFAMILY MEMBER 6B"/>
    <property type="match status" value="1"/>
</dbReference>
<keyword evidence="4" id="KW-0732">Signal</keyword>
<feature type="disulfide bond" evidence="8">
    <location>
        <begin position="43"/>
        <end position="58"/>
    </location>
</feature>
<keyword evidence="3" id="KW-0053">Apoptosis</keyword>
<dbReference type="PANTHER" id="PTHR23097">
    <property type="entry name" value="TUMOR NECROSIS FACTOR RECEPTOR SUPERFAMILY MEMBER"/>
    <property type="match status" value="1"/>
</dbReference>
<evidence type="ECO:0000256" key="7">
    <source>
        <dbReference type="ARBA" id="ARBA00023180"/>
    </source>
</evidence>
<evidence type="ECO:0000256" key="4">
    <source>
        <dbReference type="ARBA" id="ARBA00022729"/>
    </source>
</evidence>
<keyword evidence="2" id="KW-0964">Secreted</keyword>
<dbReference type="SMART" id="SM00208">
    <property type="entry name" value="TNFR"/>
    <property type="match status" value="4"/>
</dbReference>
<keyword evidence="7" id="KW-0325">Glycoprotein</keyword>
<dbReference type="Pfam" id="PF21733">
    <property type="entry name" value="Death_3"/>
    <property type="match status" value="1"/>
</dbReference>
<dbReference type="RefSeq" id="XP_030645103.1">
    <property type="nucleotide sequence ID" value="XM_030789243.1"/>
</dbReference>
<proteinExistence type="predicted"/>
<keyword evidence="6 8" id="KW-1015">Disulfide bond</keyword>
<evidence type="ECO:0000259" key="9">
    <source>
        <dbReference type="PROSITE" id="PS50050"/>
    </source>
</evidence>
<comment type="subcellular location">
    <subcellularLocation>
        <location evidence="1">Secreted</location>
    </subcellularLocation>
</comment>
<dbReference type="InterPro" id="IPR001368">
    <property type="entry name" value="TNFR/NGFR_Cys_rich_reg"/>
</dbReference>
<dbReference type="InParanoid" id="A0A6J2WLE5"/>
<evidence type="ECO:0000256" key="3">
    <source>
        <dbReference type="ARBA" id="ARBA00022703"/>
    </source>
</evidence>
<dbReference type="Gene3D" id="2.10.50.10">
    <property type="entry name" value="Tumor Necrosis Factor Receptor, subunit A, domain 2"/>
    <property type="match status" value="2"/>
</dbReference>
<evidence type="ECO:0000256" key="8">
    <source>
        <dbReference type="PROSITE-ProRule" id="PRU00206"/>
    </source>
</evidence>
<dbReference type="Proteomes" id="UP000504632">
    <property type="component" value="Chromosome 12"/>
</dbReference>
<keyword evidence="10" id="KW-1185">Reference proteome</keyword>
<organism evidence="10 11">
    <name type="scientific">Chanos chanos</name>
    <name type="common">Milkfish</name>
    <name type="synonym">Mugil chanos</name>
    <dbReference type="NCBI Taxonomy" id="29144"/>
    <lineage>
        <taxon>Eukaryota</taxon>
        <taxon>Metazoa</taxon>
        <taxon>Chordata</taxon>
        <taxon>Craniata</taxon>
        <taxon>Vertebrata</taxon>
        <taxon>Euteleostomi</taxon>
        <taxon>Actinopterygii</taxon>
        <taxon>Neopterygii</taxon>
        <taxon>Teleostei</taxon>
        <taxon>Ostariophysi</taxon>
        <taxon>Gonorynchiformes</taxon>
        <taxon>Chanidae</taxon>
        <taxon>Chanos</taxon>
    </lineage>
</organism>